<keyword evidence="12" id="KW-1185">Reference proteome</keyword>
<name>A0AAV2HYP6_LYMST</name>
<feature type="domain" description="G-protein coupled receptors family 1 profile" evidence="10">
    <location>
        <begin position="38"/>
        <end position="292"/>
    </location>
</feature>
<dbReference type="InterPro" id="IPR050569">
    <property type="entry name" value="TAAR"/>
</dbReference>
<organism evidence="11 12">
    <name type="scientific">Lymnaea stagnalis</name>
    <name type="common">Great pond snail</name>
    <name type="synonym">Helix stagnalis</name>
    <dbReference type="NCBI Taxonomy" id="6523"/>
    <lineage>
        <taxon>Eukaryota</taxon>
        <taxon>Metazoa</taxon>
        <taxon>Spiralia</taxon>
        <taxon>Lophotrochozoa</taxon>
        <taxon>Mollusca</taxon>
        <taxon>Gastropoda</taxon>
        <taxon>Heterobranchia</taxon>
        <taxon>Euthyneura</taxon>
        <taxon>Panpulmonata</taxon>
        <taxon>Hygrophila</taxon>
        <taxon>Lymnaeoidea</taxon>
        <taxon>Lymnaeidae</taxon>
        <taxon>Lymnaea</taxon>
    </lineage>
</organism>
<dbReference type="EMBL" id="CAXITT010000278">
    <property type="protein sequence ID" value="CAL1537880.1"/>
    <property type="molecule type" value="Genomic_DNA"/>
</dbReference>
<dbReference type="PANTHER" id="PTHR24249">
    <property type="entry name" value="HISTAMINE RECEPTOR-RELATED G-PROTEIN COUPLED RECEPTOR"/>
    <property type="match status" value="1"/>
</dbReference>
<dbReference type="PROSITE" id="PS50262">
    <property type="entry name" value="G_PROTEIN_RECEP_F1_2"/>
    <property type="match status" value="1"/>
</dbReference>
<dbReference type="CDD" id="cd00637">
    <property type="entry name" value="7tm_classA_rhodopsin-like"/>
    <property type="match status" value="1"/>
</dbReference>
<keyword evidence="5" id="KW-0297">G-protein coupled receptor</keyword>
<comment type="subcellular location">
    <subcellularLocation>
        <location evidence="1">Cell membrane</location>
        <topology evidence="1">Multi-pass membrane protein</topology>
    </subcellularLocation>
</comment>
<evidence type="ECO:0000256" key="7">
    <source>
        <dbReference type="ARBA" id="ARBA00023170"/>
    </source>
</evidence>
<dbReference type="Pfam" id="PF00001">
    <property type="entry name" value="7tm_1"/>
    <property type="match status" value="1"/>
</dbReference>
<keyword evidence="4 9" id="KW-1133">Transmembrane helix</keyword>
<feature type="transmembrane region" description="Helical" evidence="9">
    <location>
        <begin position="102"/>
        <end position="120"/>
    </location>
</feature>
<feature type="transmembrane region" description="Helical" evidence="9">
    <location>
        <begin position="272"/>
        <end position="294"/>
    </location>
</feature>
<evidence type="ECO:0000256" key="6">
    <source>
        <dbReference type="ARBA" id="ARBA00023136"/>
    </source>
</evidence>
<dbReference type="GO" id="GO:0004930">
    <property type="term" value="F:G protein-coupled receptor activity"/>
    <property type="evidence" value="ECO:0007669"/>
    <property type="project" value="UniProtKB-KW"/>
</dbReference>
<keyword evidence="8" id="KW-0807">Transducer</keyword>
<keyword evidence="7" id="KW-0675">Receptor</keyword>
<evidence type="ECO:0000256" key="4">
    <source>
        <dbReference type="ARBA" id="ARBA00022989"/>
    </source>
</evidence>
<evidence type="ECO:0000256" key="9">
    <source>
        <dbReference type="SAM" id="Phobius"/>
    </source>
</evidence>
<evidence type="ECO:0000313" key="12">
    <source>
        <dbReference type="Proteomes" id="UP001497497"/>
    </source>
</evidence>
<feature type="transmembrane region" description="Helical" evidence="9">
    <location>
        <begin position="58"/>
        <end position="82"/>
    </location>
</feature>
<comment type="caution">
    <text evidence="11">The sequence shown here is derived from an EMBL/GenBank/DDBJ whole genome shotgun (WGS) entry which is preliminary data.</text>
</comment>
<dbReference type="InterPro" id="IPR017452">
    <property type="entry name" value="GPCR_Rhodpsn_7TM"/>
</dbReference>
<keyword evidence="6 9" id="KW-0472">Membrane</keyword>
<keyword evidence="3 9" id="KW-0812">Transmembrane</keyword>
<sequence>MNAGNTSTQAWIESTNIPFLDAFMFALALMLSVFICLVNTLTILVVSRTPSLRTLANIYVVSLASVDFVIGLGLIPTALFVLPPTRVALFYRYIDLCVLMNGINLGMAGNSIFHMAFVSVDRYLYITKPYFYERVMTGSVVASLVSTAWTVSLGYVVLPHFIHTSFDEVPKCDGERVLPAWYLFYSTWGIYFAVVLVILVMYSLILRTAFKQRQAIHVAGPAGFKGTSTATMSRSTAKTVKFFLTVFGVFFVCMTPSVVCLGLNFVTYVPLGLYNFLNMVALTNSGMNFIILTVQNTQFRRALFKLLHCTCWLEN</sequence>
<evidence type="ECO:0000313" key="11">
    <source>
        <dbReference type="EMBL" id="CAL1537880.1"/>
    </source>
</evidence>
<evidence type="ECO:0000259" key="10">
    <source>
        <dbReference type="PROSITE" id="PS50262"/>
    </source>
</evidence>
<accession>A0AAV2HYP6</accession>
<dbReference type="PRINTS" id="PR00237">
    <property type="entry name" value="GPCRRHODOPSN"/>
</dbReference>
<feature type="transmembrane region" description="Helical" evidence="9">
    <location>
        <begin position="22"/>
        <end position="46"/>
    </location>
</feature>
<dbReference type="GO" id="GO:0005886">
    <property type="term" value="C:plasma membrane"/>
    <property type="evidence" value="ECO:0007669"/>
    <property type="project" value="UniProtKB-SubCell"/>
</dbReference>
<feature type="non-terminal residue" evidence="11">
    <location>
        <position position="315"/>
    </location>
</feature>
<evidence type="ECO:0000256" key="1">
    <source>
        <dbReference type="ARBA" id="ARBA00004651"/>
    </source>
</evidence>
<dbReference type="Gene3D" id="1.20.1070.10">
    <property type="entry name" value="Rhodopsin 7-helix transmembrane proteins"/>
    <property type="match status" value="1"/>
</dbReference>
<reference evidence="11 12" key="1">
    <citation type="submission" date="2024-04" db="EMBL/GenBank/DDBJ databases">
        <authorList>
            <consortium name="Genoscope - CEA"/>
            <person name="William W."/>
        </authorList>
    </citation>
    <scope>NUCLEOTIDE SEQUENCE [LARGE SCALE GENOMIC DNA]</scope>
</reference>
<dbReference type="Proteomes" id="UP001497497">
    <property type="component" value="Unassembled WGS sequence"/>
</dbReference>
<evidence type="ECO:0000256" key="5">
    <source>
        <dbReference type="ARBA" id="ARBA00023040"/>
    </source>
</evidence>
<proteinExistence type="predicted"/>
<gene>
    <name evidence="11" type="ORF">GSLYS_00011749001</name>
</gene>
<evidence type="ECO:0000256" key="8">
    <source>
        <dbReference type="ARBA" id="ARBA00023224"/>
    </source>
</evidence>
<keyword evidence="2" id="KW-1003">Cell membrane</keyword>
<dbReference type="PANTHER" id="PTHR24249:SF422">
    <property type="entry name" value="G-PROTEIN COUPLED RECEPTORS FAMILY 1 PROFILE DOMAIN-CONTAINING PROTEIN"/>
    <property type="match status" value="1"/>
</dbReference>
<evidence type="ECO:0000256" key="2">
    <source>
        <dbReference type="ARBA" id="ARBA00022475"/>
    </source>
</evidence>
<dbReference type="SUPFAM" id="SSF81321">
    <property type="entry name" value="Family A G protein-coupled receptor-like"/>
    <property type="match status" value="1"/>
</dbReference>
<protein>
    <recommendedName>
        <fullName evidence="10">G-protein coupled receptors family 1 profile domain-containing protein</fullName>
    </recommendedName>
</protein>
<feature type="transmembrane region" description="Helical" evidence="9">
    <location>
        <begin position="140"/>
        <end position="162"/>
    </location>
</feature>
<dbReference type="AlphaFoldDB" id="A0AAV2HYP6"/>
<evidence type="ECO:0000256" key="3">
    <source>
        <dbReference type="ARBA" id="ARBA00022692"/>
    </source>
</evidence>
<dbReference type="SMART" id="SM01381">
    <property type="entry name" value="7TM_GPCR_Srsx"/>
    <property type="match status" value="1"/>
</dbReference>
<dbReference type="InterPro" id="IPR000276">
    <property type="entry name" value="GPCR_Rhodpsn"/>
</dbReference>
<feature type="transmembrane region" description="Helical" evidence="9">
    <location>
        <begin position="242"/>
        <end position="266"/>
    </location>
</feature>
<feature type="transmembrane region" description="Helical" evidence="9">
    <location>
        <begin position="182"/>
        <end position="205"/>
    </location>
</feature>